<dbReference type="EMBL" id="JAKGAQ010000001">
    <property type="protein sequence ID" value="MCF2870506.1"/>
    <property type="molecule type" value="Genomic_DNA"/>
</dbReference>
<dbReference type="Proteomes" id="UP001200557">
    <property type="component" value="Unassembled WGS sequence"/>
</dbReference>
<dbReference type="PANTHER" id="PTHR43805:SF1">
    <property type="entry name" value="GP-PDE DOMAIN-CONTAINING PROTEIN"/>
    <property type="match status" value="1"/>
</dbReference>
<dbReference type="InterPro" id="IPR030395">
    <property type="entry name" value="GP_PDE_dom"/>
</dbReference>
<protein>
    <recommendedName>
        <fullName evidence="1">GP-PDE domain-containing protein</fullName>
    </recommendedName>
</protein>
<dbReference type="SUPFAM" id="SSF51695">
    <property type="entry name" value="PLC-like phosphodiesterases"/>
    <property type="match status" value="1"/>
</dbReference>
<dbReference type="PROSITE" id="PS51704">
    <property type="entry name" value="GP_PDE"/>
    <property type="match status" value="1"/>
</dbReference>
<reference evidence="2 3" key="1">
    <citation type="submission" date="2022-01" db="EMBL/GenBank/DDBJ databases">
        <title>Octadecabacter sp. nov., isolated from a marine alga.</title>
        <authorList>
            <person name="Jin M.S."/>
            <person name="Kim H.M."/>
            <person name="Han D.M."/>
            <person name="Jung J.J."/>
            <person name="Jeon C.O."/>
        </authorList>
    </citation>
    <scope>NUCLEOTIDE SEQUENCE [LARGE SCALE GENOMIC DNA]</scope>
    <source>
        <strain evidence="2 3">G9-8</strain>
    </source>
</reference>
<name>A0ABS9CU99_9RHOB</name>
<dbReference type="PANTHER" id="PTHR43805">
    <property type="entry name" value="GLYCEROPHOSPHORYL DIESTER PHOSPHODIESTERASE"/>
    <property type="match status" value="1"/>
</dbReference>
<sequence>MRKKLKSLSIVLVLMVVALWAGNTSLFVAGLENHDTRLIAHRGVHQVYAGTDRSIDSCHAAPVETIEHPFVENTLPSIAEAFRLGADVVEIDVHLTSDNVFAVFHDWTLDCRTDGTGVTHKQSFAYLQTLDVAYRIDDATGTYPLRGQGVGLMPSLTDVLGVDWDGQLLINFKSNRAEDGAEFARRLAELRMSDQVFGVYGGAPPTRAAIEMTPGLRGFDRASLKGCLTRYLALGWSGHIPESCRDTFVVVPQNYTGLLWGWPHRFTKRLGAVGTDVVLAGPYDGTGFISSINDIDALSQVPDAFDGYIWTDRIEVIAPRIMAED</sequence>
<organism evidence="2 3">
    <name type="scientific">Octadecabacter dasysiphoniae</name>
    <dbReference type="NCBI Taxonomy" id="2909341"/>
    <lineage>
        <taxon>Bacteria</taxon>
        <taxon>Pseudomonadati</taxon>
        <taxon>Pseudomonadota</taxon>
        <taxon>Alphaproteobacteria</taxon>
        <taxon>Rhodobacterales</taxon>
        <taxon>Roseobacteraceae</taxon>
        <taxon>Octadecabacter</taxon>
    </lineage>
</organism>
<evidence type="ECO:0000313" key="3">
    <source>
        <dbReference type="Proteomes" id="UP001200557"/>
    </source>
</evidence>
<evidence type="ECO:0000259" key="1">
    <source>
        <dbReference type="PROSITE" id="PS51704"/>
    </source>
</evidence>
<accession>A0ABS9CU99</accession>
<keyword evidence="3" id="KW-1185">Reference proteome</keyword>
<proteinExistence type="predicted"/>
<dbReference type="RefSeq" id="WP_235224607.1">
    <property type="nucleotide sequence ID" value="NZ_JAKGAQ010000001.1"/>
</dbReference>
<evidence type="ECO:0000313" key="2">
    <source>
        <dbReference type="EMBL" id="MCF2870506.1"/>
    </source>
</evidence>
<dbReference type="Pfam" id="PF03009">
    <property type="entry name" value="GDPD"/>
    <property type="match status" value="1"/>
</dbReference>
<dbReference type="InterPro" id="IPR017946">
    <property type="entry name" value="PLC-like_Pdiesterase_TIM-brl"/>
</dbReference>
<dbReference type="Gene3D" id="3.20.20.190">
    <property type="entry name" value="Phosphatidylinositol (PI) phosphodiesterase"/>
    <property type="match status" value="1"/>
</dbReference>
<feature type="domain" description="GP-PDE" evidence="1">
    <location>
        <begin position="36"/>
        <end position="325"/>
    </location>
</feature>
<comment type="caution">
    <text evidence="2">The sequence shown here is derived from an EMBL/GenBank/DDBJ whole genome shotgun (WGS) entry which is preliminary data.</text>
</comment>
<gene>
    <name evidence="2" type="ORF">L0664_05455</name>
</gene>